<dbReference type="InterPro" id="IPR036188">
    <property type="entry name" value="FAD/NAD-bd_sf"/>
</dbReference>
<dbReference type="GO" id="GO:0006633">
    <property type="term" value="P:fatty acid biosynthetic process"/>
    <property type="evidence" value="ECO:0007669"/>
    <property type="project" value="InterPro"/>
</dbReference>
<dbReference type="SUPFAM" id="SSF51726">
    <property type="entry name" value="UROD/MetE-like"/>
    <property type="match status" value="1"/>
</dbReference>
<keyword evidence="2" id="KW-0597">Phosphoprotein</keyword>
<dbReference type="SMART" id="SM00825">
    <property type="entry name" value="PKS_KS"/>
    <property type="match status" value="1"/>
</dbReference>
<evidence type="ECO:0000256" key="3">
    <source>
        <dbReference type="ARBA" id="ARBA00022679"/>
    </source>
</evidence>
<dbReference type="InterPro" id="IPR020841">
    <property type="entry name" value="PKS_Beta-ketoAc_synthase_dom"/>
</dbReference>
<dbReference type="Proteomes" id="UP000654075">
    <property type="component" value="Unassembled WGS sequence"/>
</dbReference>
<dbReference type="GO" id="GO:0003871">
    <property type="term" value="F:5-methyltetrahydropteroyltriglutamate-homocysteine S-methyltransferase activity"/>
    <property type="evidence" value="ECO:0007669"/>
    <property type="project" value="InterPro"/>
</dbReference>
<gene>
    <name evidence="6" type="ORF">PGLA1383_LOCUS9159</name>
</gene>
<protein>
    <submittedName>
        <fullName evidence="6">Uncharacterized protein</fullName>
    </submittedName>
</protein>
<dbReference type="Pfam" id="PF00698">
    <property type="entry name" value="Acyl_transf_1"/>
    <property type="match status" value="1"/>
</dbReference>
<dbReference type="EMBL" id="CAJNNV010004260">
    <property type="protein sequence ID" value="CAE8590437.1"/>
    <property type="molecule type" value="Genomic_DNA"/>
</dbReference>
<reference evidence="6" key="1">
    <citation type="submission" date="2021-02" db="EMBL/GenBank/DDBJ databases">
        <authorList>
            <person name="Dougan E. K."/>
            <person name="Rhodes N."/>
            <person name="Thang M."/>
            <person name="Chan C."/>
        </authorList>
    </citation>
    <scope>NUCLEOTIDE SEQUENCE</scope>
</reference>
<dbReference type="GO" id="GO:0009086">
    <property type="term" value="P:methionine biosynthetic process"/>
    <property type="evidence" value="ECO:0007669"/>
    <property type="project" value="InterPro"/>
</dbReference>
<dbReference type="Gene3D" id="3.50.50.60">
    <property type="entry name" value="FAD/NAD(P)-binding domain"/>
    <property type="match status" value="1"/>
</dbReference>
<dbReference type="Pfam" id="PF02801">
    <property type="entry name" value="Ketoacyl-synt_C"/>
    <property type="match status" value="1"/>
</dbReference>
<dbReference type="InterPro" id="IPR009081">
    <property type="entry name" value="PP-bd_ACP"/>
</dbReference>
<dbReference type="Pfam" id="PF00550">
    <property type="entry name" value="PP-binding"/>
    <property type="match status" value="1"/>
</dbReference>
<dbReference type="Pfam" id="PF00109">
    <property type="entry name" value="ketoacyl-synt"/>
    <property type="match status" value="1"/>
</dbReference>
<sequence length="2062" mass="220628">MSRVDSIESIDRGRIFAQDIFICLTLLKSVCEWVCLQVGQFPRSGRSTSSIPGDMASAPGASMTLFAFAGEGVHSQTSDLSMVRRSPSFASCAAALANLGMGMEDVLREGLGVHAAPFSVIATTVINICLCDTWKSWGYEPDAACGHSVGELGAAYASGVYTLEQTLQAAVVLGGIAAKQAGAMLHTTASLSQLAAQLAESDLALAAINLRLVCKEGPDDQAQVTLCGTEANIKAWLVKDEKASMMRPKHPWHHPSYAPLLTDVDRAALQGLAATMPAGRGKCRFVSATKAKELHAVDGEHWLAWLSQPVLFADTVDYLARASGPLGSAACTVIEIGAHPVLSAMLHSLKPSMQVSSMCRDQSSVNWMLEQRSALPTQALKAVLSKLEVAGRLISDLPFGVQGFTSVQYPLIAQALDTCFPNLKAFDLYRFQTLDALIANYGRSAMPSILSAPTLPVSLSAAVLGIGLVLPPTVTSCSELWAALLKCDNAVRKVPGRKHAGGYLDERAFSPKRDGSVLGIEAAEAAVIDPQHVLALALAARCFEDAGQEAAAEAFAKPDRCGVYLGAWQEPPQVAARTPSAYRVLGTSLSAMASRVANTYDIQGPAMTINTACSSGLVAVNAALKDMRLGVIDYALVGCVNLLTDEALSDDLARAHFLSPTGACHTFSAAADGYARSEGGVMLLLARDDGIRPCRALVCGSATNQNSRRRPMTAVDPTAQERVIRAACADGGIKPSEVAVVECHGTGTKLGDPVEVSALAATVGTGRGSECLLTAAKMVFGHLESAAGGLGLVKAVLMAQRRQVPGATVAAVNPAVAEAMSGASLRLPSAEGAELAEGAYIGVSSFGFAGNNAHVIVQVAPNGRRMPFIEAAEPALAPVAAPAVATQPVRKPEPVQHKPKGPTDLAISNLSMGDVQKLVWASCEEICEGISEGNKTEIPIFELGIDSLGLAELLITLESRFGDGCVSVDEVMEDPSVSAIVSLLLSKQSKSIVESPSQQSKDLEPASPLIAEGKLSMLGGVDVAEMQRSSASAEPQGVNSWVRTTHVGSLPRPSGTSLEDIISKQIDAGIDWMNDGEWTRENYISDALSRISGIGGNVQTTGECMCCMPSPSDMHDVPMFARRFTGGNGLITLNPARVAKADVACTAPMTYINPETLFDSLQPFLDVIGSRDRSTCFWSVPSPGTLAVFCEDRHYGDYSKFAGALAEVLRLEYEAVAATGLVLQIDAPCLAMGRHTRHSALTDEQFQEVLRTNVDLINATLVNIDPAMVRVHVCWGNYSGPHHHDIESRHVWPHLLRLNARYISIEGANPRHAHDWEYFAKHVAAKFIELDKVILVGVLDTRSAHIEHPELIAQRLLRYVKVLGPGRVVASTDCGFATTGKSAAITEDIVWLKLAALGEGARIVRQRLVDVGAPEPTSLVYSPTGFRVVVFRDAEAEACPGAKGLISELARRSWSLDVLPSGAGAQSGFEQLKYSLDTPMALVALGAQAATMACGVAKLLEGDCSVSRRPHTIFTFGQQQPGAECLGAAPLEPEAAKAAATEIQARMQRRMRFDKRQLTPSGSLLSPATPPSEVDVVVVGAGMLGLYMAVTLTRRGFKVVVLEQRMIIGGIWSMYANSHSQVNSSEGGYSLKDILGESGANRDHATAREMITDIAKLAKEVDASTCCGVKVERIAKHGDGWMTISQTEHGGTHITSSRGVVLAINDRVGIPRQMTWAGQEGFRGIVTTGTNDNLANVDWRGKRVVVVGMGAFAIENTRTALEHGADHVTVVVRRHGTVCPKIIDYLNFVKPFDAEFQHDSTTNIKQMHQWSSLYRKSGATIPECWPEEIKHEGHTISVSDLWFVGHHMGKLCTKVATVDHFDAGGIHLSDGSRLDADIVVVCVGFIRNTHLCEKLTGTDTMKTTNYVGKHLMYLADAEIDHGAFNWFFGSSVLEYAKFFTEVYVAGLEHEEQVGEMLWGDDLPTTKIQERKWSGFIAASSKLLKAKADGIPYFADAAHNQVEKRTRHFYNTLPPVAYVKSNEAEWVELHTRLNGGVPVAPELQLPYFFKDAASWCEPKAPLA</sequence>
<dbReference type="PROSITE" id="PS52004">
    <property type="entry name" value="KS3_2"/>
    <property type="match status" value="1"/>
</dbReference>
<evidence type="ECO:0000313" key="6">
    <source>
        <dbReference type="EMBL" id="CAE8590437.1"/>
    </source>
</evidence>
<dbReference type="InterPro" id="IPR014031">
    <property type="entry name" value="Ketoacyl_synth_C"/>
</dbReference>
<dbReference type="PROSITE" id="PS00606">
    <property type="entry name" value="KS3_1"/>
    <property type="match status" value="1"/>
</dbReference>
<dbReference type="Pfam" id="PF07992">
    <property type="entry name" value="Pyr_redox_2"/>
    <property type="match status" value="1"/>
</dbReference>
<dbReference type="InterPro" id="IPR036736">
    <property type="entry name" value="ACP-like_sf"/>
</dbReference>
<feature type="domain" description="Ketosynthase family 3 (KS3)" evidence="5">
    <location>
        <begin position="458"/>
        <end position="859"/>
    </location>
</feature>
<evidence type="ECO:0000256" key="2">
    <source>
        <dbReference type="ARBA" id="ARBA00022553"/>
    </source>
</evidence>
<dbReference type="InterPro" id="IPR023753">
    <property type="entry name" value="FAD/NAD-binding_dom"/>
</dbReference>
<evidence type="ECO:0000313" key="7">
    <source>
        <dbReference type="Proteomes" id="UP000654075"/>
    </source>
</evidence>
<dbReference type="PANTHER" id="PTHR43775">
    <property type="entry name" value="FATTY ACID SYNTHASE"/>
    <property type="match status" value="1"/>
</dbReference>
<dbReference type="InterPro" id="IPR050091">
    <property type="entry name" value="PKS_NRPS_Biosynth_Enz"/>
</dbReference>
<dbReference type="OrthoDB" id="435575at2759"/>
<dbReference type="InterPro" id="IPR038071">
    <property type="entry name" value="UROD/MetE-like_sf"/>
</dbReference>
<dbReference type="InterPro" id="IPR002629">
    <property type="entry name" value="Met_Synth_C/arc"/>
</dbReference>
<dbReference type="InterPro" id="IPR014030">
    <property type="entry name" value="Ketoacyl_synth_N"/>
</dbReference>
<name>A0A813DXM8_POLGL</name>
<dbReference type="GO" id="GO:0016491">
    <property type="term" value="F:oxidoreductase activity"/>
    <property type="evidence" value="ECO:0007669"/>
    <property type="project" value="InterPro"/>
</dbReference>
<comment type="caution">
    <text evidence="6">The sequence shown here is derived from an EMBL/GenBank/DDBJ whole genome shotgun (WGS) entry which is preliminary data.</text>
</comment>
<dbReference type="SMART" id="SM00827">
    <property type="entry name" value="PKS_AT"/>
    <property type="match status" value="1"/>
</dbReference>
<dbReference type="InterPro" id="IPR018201">
    <property type="entry name" value="Ketoacyl_synth_AS"/>
</dbReference>
<dbReference type="PROSITE" id="PS50075">
    <property type="entry name" value="CARRIER"/>
    <property type="match status" value="1"/>
</dbReference>
<feature type="domain" description="Carrier" evidence="4">
    <location>
        <begin position="910"/>
        <end position="988"/>
    </location>
</feature>
<dbReference type="InterPro" id="IPR016039">
    <property type="entry name" value="Thiolase-like"/>
</dbReference>
<dbReference type="SUPFAM" id="SSF53901">
    <property type="entry name" value="Thiolase-like"/>
    <property type="match status" value="1"/>
</dbReference>
<keyword evidence="7" id="KW-1185">Reference proteome</keyword>
<organism evidence="6 7">
    <name type="scientific">Polarella glacialis</name>
    <name type="common">Dinoflagellate</name>
    <dbReference type="NCBI Taxonomy" id="89957"/>
    <lineage>
        <taxon>Eukaryota</taxon>
        <taxon>Sar</taxon>
        <taxon>Alveolata</taxon>
        <taxon>Dinophyceae</taxon>
        <taxon>Suessiales</taxon>
        <taxon>Suessiaceae</taxon>
        <taxon>Polarella</taxon>
    </lineage>
</organism>
<dbReference type="GO" id="GO:0004315">
    <property type="term" value="F:3-oxoacyl-[acyl-carrier-protein] synthase activity"/>
    <property type="evidence" value="ECO:0007669"/>
    <property type="project" value="InterPro"/>
</dbReference>
<evidence type="ECO:0000259" key="4">
    <source>
        <dbReference type="PROSITE" id="PS50075"/>
    </source>
</evidence>
<keyword evidence="1" id="KW-0596">Phosphopantetheine</keyword>
<dbReference type="SUPFAM" id="SSF52151">
    <property type="entry name" value="FabD/lysophospholipase-like"/>
    <property type="match status" value="1"/>
</dbReference>
<dbReference type="InterPro" id="IPR001227">
    <property type="entry name" value="Ac_transferase_dom_sf"/>
</dbReference>
<evidence type="ECO:0000256" key="1">
    <source>
        <dbReference type="ARBA" id="ARBA00022450"/>
    </source>
</evidence>
<dbReference type="Pfam" id="PF01717">
    <property type="entry name" value="Meth_synt_2"/>
    <property type="match status" value="1"/>
</dbReference>
<dbReference type="InterPro" id="IPR016035">
    <property type="entry name" value="Acyl_Trfase/lysoPLipase"/>
</dbReference>
<dbReference type="PANTHER" id="PTHR43775:SF37">
    <property type="entry name" value="SI:DKEY-61P9.11"/>
    <property type="match status" value="1"/>
</dbReference>
<dbReference type="SUPFAM" id="SSF51905">
    <property type="entry name" value="FAD/NAD(P)-binding domain"/>
    <property type="match status" value="1"/>
</dbReference>
<evidence type="ECO:0000259" key="5">
    <source>
        <dbReference type="PROSITE" id="PS52004"/>
    </source>
</evidence>
<dbReference type="Gene3D" id="3.40.366.10">
    <property type="entry name" value="Malonyl-Coenzyme A Acyl Carrier Protein, domain 2"/>
    <property type="match status" value="1"/>
</dbReference>
<dbReference type="SUPFAM" id="SSF47336">
    <property type="entry name" value="ACP-like"/>
    <property type="match status" value="1"/>
</dbReference>
<keyword evidence="3" id="KW-0808">Transferase</keyword>
<dbReference type="GO" id="GO:0004312">
    <property type="term" value="F:fatty acid synthase activity"/>
    <property type="evidence" value="ECO:0007669"/>
    <property type="project" value="TreeGrafter"/>
</dbReference>
<dbReference type="CDD" id="cd00833">
    <property type="entry name" value="PKS"/>
    <property type="match status" value="1"/>
</dbReference>
<dbReference type="GO" id="GO:0008270">
    <property type="term" value="F:zinc ion binding"/>
    <property type="evidence" value="ECO:0007669"/>
    <property type="project" value="InterPro"/>
</dbReference>
<dbReference type="Gene3D" id="3.40.47.10">
    <property type="match status" value="1"/>
</dbReference>
<dbReference type="Gene3D" id="3.20.20.210">
    <property type="match status" value="1"/>
</dbReference>
<proteinExistence type="predicted"/>
<dbReference type="CDD" id="cd03311">
    <property type="entry name" value="CIMS_C_terminal_like"/>
    <property type="match status" value="1"/>
</dbReference>
<accession>A0A813DXM8</accession>
<dbReference type="InterPro" id="IPR014043">
    <property type="entry name" value="Acyl_transferase_dom"/>
</dbReference>